<keyword evidence="4" id="KW-0202">Cytokine</keyword>
<evidence type="ECO:0000256" key="10">
    <source>
        <dbReference type="ARBA" id="ARBA00034136"/>
    </source>
</evidence>
<keyword evidence="8" id="KW-1015">Disulfide bond</keyword>
<dbReference type="PANTHER" id="PTHR48492:SF1">
    <property type="entry name" value="INTERLEUKIN-7"/>
    <property type="match status" value="1"/>
</dbReference>
<feature type="region of interest" description="Disordered" evidence="12">
    <location>
        <begin position="167"/>
        <end position="190"/>
    </location>
</feature>
<keyword evidence="7" id="KW-0339">Growth factor</keyword>
<evidence type="ECO:0000256" key="3">
    <source>
        <dbReference type="ARBA" id="ARBA00019460"/>
    </source>
</evidence>
<keyword evidence="5" id="KW-0964">Secreted</keyword>
<evidence type="ECO:0000256" key="8">
    <source>
        <dbReference type="ARBA" id="ARBA00023157"/>
    </source>
</evidence>
<keyword evidence="14" id="KW-1185">Reference proteome</keyword>
<dbReference type="InterPro" id="IPR038325">
    <property type="entry name" value="IL7_sf"/>
</dbReference>
<organism evidence="14 15">
    <name type="scientific">Physeter macrocephalus</name>
    <name type="common">Sperm whale</name>
    <name type="synonym">Physeter catodon</name>
    <dbReference type="NCBI Taxonomy" id="9755"/>
    <lineage>
        <taxon>Eukaryota</taxon>
        <taxon>Metazoa</taxon>
        <taxon>Chordata</taxon>
        <taxon>Craniata</taxon>
        <taxon>Vertebrata</taxon>
        <taxon>Euteleostomi</taxon>
        <taxon>Mammalia</taxon>
        <taxon>Eutheria</taxon>
        <taxon>Laurasiatheria</taxon>
        <taxon>Artiodactyla</taxon>
        <taxon>Whippomorpha</taxon>
        <taxon>Cetacea</taxon>
        <taxon>Odontoceti</taxon>
        <taxon>Physeteridae</taxon>
        <taxon>Physeter</taxon>
    </lineage>
</organism>
<dbReference type="Pfam" id="PF01415">
    <property type="entry name" value="IL7"/>
    <property type="match status" value="1"/>
</dbReference>
<evidence type="ECO:0000256" key="13">
    <source>
        <dbReference type="SAM" id="SignalP"/>
    </source>
</evidence>
<dbReference type="AlphaFoldDB" id="A0A9W2X6P9"/>
<comment type="function">
    <text evidence="11">Hematopoietic cytokine that plays an essential role in the development, expansion, and survival of naive and memory T-cells and B-cells thereby regulating the number of mature lymphocytes and maintaining lymphoid homeostasis. Mechanistically, exerts its biological effects through a receptor composed of IL7RA subunit and the cytokine receptor common subunit gamma/CSF2RG. Binding to the receptor leads to activation of various kinases including JAK1 or JAK3 depending on the cell type and subsequently propagation of signals through activation of several downstream signaling pathways including the PI3K/Akt/mTOR or the JAK-STAT5.</text>
</comment>
<dbReference type="GO" id="GO:0005125">
    <property type="term" value="F:cytokine activity"/>
    <property type="evidence" value="ECO:0007669"/>
    <property type="project" value="UniProtKB-KW"/>
</dbReference>
<evidence type="ECO:0000256" key="7">
    <source>
        <dbReference type="ARBA" id="ARBA00023030"/>
    </source>
</evidence>
<feature type="chain" id="PRO_5040994781" description="Interleukin-7" evidence="13">
    <location>
        <begin position="24"/>
        <end position="224"/>
    </location>
</feature>
<evidence type="ECO:0000313" key="15">
    <source>
        <dbReference type="RefSeq" id="XP_054947086.1"/>
    </source>
</evidence>
<dbReference type="KEGG" id="pcad:102976783"/>
<dbReference type="FunFam" id="1.20.1250.50:FF:000001">
    <property type="entry name" value="Interleukin-7"/>
    <property type="match status" value="1"/>
</dbReference>
<dbReference type="GO" id="GO:0008083">
    <property type="term" value="F:growth factor activity"/>
    <property type="evidence" value="ECO:0007669"/>
    <property type="project" value="UniProtKB-KW"/>
</dbReference>
<reference evidence="15" key="1">
    <citation type="submission" date="2025-08" db="UniProtKB">
        <authorList>
            <consortium name="RefSeq"/>
        </authorList>
    </citation>
    <scope>IDENTIFICATION</scope>
    <source>
        <tissue evidence="15">Muscle</tissue>
    </source>
</reference>
<evidence type="ECO:0000256" key="9">
    <source>
        <dbReference type="ARBA" id="ARBA00023180"/>
    </source>
</evidence>
<gene>
    <name evidence="15" type="primary">IL7</name>
</gene>
<protein>
    <recommendedName>
        <fullName evidence="3">Interleukin-7</fullName>
    </recommendedName>
</protein>
<evidence type="ECO:0000256" key="12">
    <source>
        <dbReference type="SAM" id="MobiDB-lite"/>
    </source>
</evidence>
<dbReference type="PANTHER" id="PTHR48492">
    <property type="entry name" value="INTERLEUKIN-7"/>
    <property type="match status" value="1"/>
</dbReference>
<feature type="signal peptide" evidence="13">
    <location>
        <begin position="1"/>
        <end position="23"/>
    </location>
</feature>
<comment type="subunit">
    <text evidence="10">Interacts with IL7R and CSF2RG.</text>
</comment>
<dbReference type="Gene3D" id="1.20.1250.50">
    <property type="match status" value="2"/>
</dbReference>
<dbReference type="GO" id="GO:0006955">
    <property type="term" value="P:immune response"/>
    <property type="evidence" value="ECO:0007669"/>
    <property type="project" value="InterPro"/>
</dbReference>
<evidence type="ECO:0000256" key="1">
    <source>
        <dbReference type="ARBA" id="ARBA00004613"/>
    </source>
</evidence>
<keyword evidence="9" id="KW-0325">Glycoprotein</keyword>
<accession>A0A9W2X6P9</accession>
<proteinExistence type="inferred from homology"/>
<comment type="similarity">
    <text evidence="2">Belongs to the IL-7/IL-9 family.</text>
</comment>
<evidence type="ECO:0000256" key="11">
    <source>
        <dbReference type="ARBA" id="ARBA00045932"/>
    </source>
</evidence>
<dbReference type="SMART" id="SM00127">
    <property type="entry name" value="IL7"/>
    <property type="match status" value="1"/>
</dbReference>
<evidence type="ECO:0000256" key="4">
    <source>
        <dbReference type="ARBA" id="ARBA00022514"/>
    </source>
</evidence>
<dbReference type="GO" id="GO:0005139">
    <property type="term" value="F:interleukin-7 receptor binding"/>
    <property type="evidence" value="ECO:0007669"/>
    <property type="project" value="InterPro"/>
</dbReference>
<name>A0A9W2X6P9_PHYMC</name>
<dbReference type="GeneID" id="102976783"/>
<dbReference type="InterPro" id="IPR001181">
    <property type="entry name" value="IL-7"/>
</dbReference>
<sequence length="224" mass="25527">MVSFRYIFGIPPLILVLWPVASSDCDIEGKDGGAYQNVLMVNINDLHTFTNIRSDVQVSKDAASALYIKWHKKMGLCFLVFVPPSSLAEDFAHWPVDSMIDFDSNCLNNEPNFLKKHSCDDNKEASFLYRAARKLKQFLKMNISEDFNLHLSTVSQGTLTLLNCTSKGKGRKPTSLREAQPTKNLEENKSLKEQKKQNDLCFLKILLQKIKTCWNKILRGAKEH</sequence>
<evidence type="ECO:0000256" key="2">
    <source>
        <dbReference type="ARBA" id="ARBA00007621"/>
    </source>
</evidence>
<dbReference type="InterPro" id="IPR018049">
    <property type="entry name" value="IL-7/IL-9_CS"/>
</dbReference>
<dbReference type="Proteomes" id="UP000248484">
    <property type="component" value="Chromosome 15"/>
</dbReference>
<evidence type="ECO:0000256" key="5">
    <source>
        <dbReference type="ARBA" id="ARBA00022525"/>
    </source>
</evidence>
<evidence type="ECO:0000313" key="14">
    <source>
        <dbReference type="Proteomes" id="UP000248484"/>
    </source>
</evidence>
<evidence type="ECO:0000256" key="6">
    <source>
        <dbReference type="ARBA" id="ARBA00022729"/>
    </source>
</evidence>
<dbReference type="OrthoDB" id="9829887at2759"/>
<dbReference type="CTD" id="3574"/>
<keyword evidence="6 13" id="KW-0732">Signal</keyword>
<comment type="subcellular location">
    <subcellularLocation>
        <location evidence="1">Secreted</location>
    </subcellularLocation>
</comment>
<dbReference type="PROSITE" id="PS00255">
    <property type="entry name" value="INTERLEUKIN_7_9"/>
    <property type="match status" value="1"/>
</dbReference>
<dbReference type="GO" id="GO:0005615">
    <property type="term" value="C:extracellular space"/>
    <property type="evidence" value="ECO:0007669"/>
    <property type="project" value="UniProtKB-KW"/>
</dbReference>
<dbReference type="RefSeq" id="XP_054947086.1">
    <property type="nucleotide sequence ID" value="XM_055091111.1"/>
</dbReference>